<evidence type="ECO:0000259" key="1">
    <source>
        <dbReference type="Pfam" id="PF14062"/>
    </source>
</evidence>
<protein>
    <recommendedName>
        <fullName evidence="1">DUF4253 domain-containing protein</fullName>
    </recommendedName>
</protein>
<keyword evidence="3" id="KW-1185">Reference proteome</keyword>
<dbReference type="InterPro" id="IPR025349">
    <property type="entry name" value="DUF4253"/>
</dbReference>
<name>A0A433SES1_9BURK</name>
<accession>A0A433SES1</accession>
<dbReference type="Proteomes" id="UP000286947">
    <property type="component" value="Unassembled WGS sequence"/>
</dbReference>
<sequence>MINQEKELAALLADTPLSGREIITLPILDIQETALAVQIMPHEVEAVWRIGKNLLPKTGRWPLATMFGASWGAPPWREAIVDGDLFSRFYYEEEPDPVDISPQGLCRRADHADYAKAFEQVLHTRAEYDLLSERLEYTIESCQSRLGHAPQPEEIAAAKASGKFQHYYGLEHWIAQWETAHGYQTNLEESRPECFTPENFTALLFLPTTQGWDALAYLNWYGTSDIGSAYYIALGRSWQQRFGAELVAHYGTMLQCEVSRPPQTFEEAWPLACEHDLASDCTMALPGILLRDYAHGLVGWDRWFLHERP</sequence>
<dbReference type="OrthoDB" id="3290673at2"/>
<evidence type="ECO:0000313" key="3">
    <source>
        <dbReference type="Proteomes" id="UP000286947"/>
    </source>
</evidence>
<comment type="caution">
    <text evidence="2">The sequence shown here is derived from an EMBL/GenBank/DDBJ whole genome shotgun (WGS) entry which is preliminary data.</text>
</comment>
<dbReference type="AlphaFoldDB" id="A0A433SES1"/>
<proteinExistence type="predicted"/>
<organism evidence="2 3">
    <name type="scientific">Saezia sanguinis</name>
    <dbReference type="NCBI Taxonomy" id="1965230"/>
    <lineage>
        <taxon>Bacteria</taxon>
        <taxon>Pseudomonadati</taxon>
        <taxon>Pseudomonadota</taxon>
        <taxon>Betaproteobacteria</taxon>
        <taxon>Burkholderiales</taxon>
        <taxon>Saeziaceae</taxon>
        <taxon>Saezia</taxon>
    </lineage>
</organism>
<dbReference type="EMBL" id="PQSP01000002">
    <property type="protein sequence ID" value="RUS67225.1"/>
    <property type="molecule type" value="Genomic_DNA"/>
</dbReference>
<dbReference type="RefSeq" id="WP_126979103.1">
    <property type="nucleotide sequence ID" value="NZ_PQSP01000002.1"/>
</dbReference>
<dbReference type="Pfam" id="PF14062">
    <property type="entry name" value="DUF4253"/>
    <property type="match status" value="1"/>
</dbReference>
<reference evidence="2 3" key="1">
    <citation type="submission" date="2018-01" db="EMBL/GenBank/DDBJ databases">
        <title>Saezia sanguinis gen. nov., sp. nov., in the order Burkholderiales isolated from human blood.</title>
        <authorList>
            <person name="Medina-Pascual M.J."/>
            <person name="Valdezate S."/>
            <person name="Monzon S."/>
            <person name="Cuesta I."/>
            <person name="Carrasco G."/>
            <person name="Villalon P."/>
            <person name="Saez-Nieto J.A."/>
        </authorList>
    </citation>
    <scope>NUCLEOTIDE SEQUENCE [LARGE SCALE GENOMIC DNA]</scope>
    <source>
        <strain evidence="2 3">CNM695-12</strain>
    </source>
</reference>
<evidence type="ECO:0000313" key="2">
    <source>
        <dbReference type="EMBL" id="RUS67225.1"/>
    </source>
</evidence>
<feature type="domain" description="DUF4253" evidence="1">
    <location>
        <begin position="203"/>
        <end position="306"/>
    </location>
</feature>
<gene>
    <name evidence="2" type="ORF">CUZ56_01167</name>
</gene>